<dbReference type="HOGENOM" id="CLU_305637_0_0_0"/>
<comment type="similarity">
    <text evidence="1">Belongs to the glycosyltransferase 2 family.</text>
</comment>
<feature type="domain" description="Glycosyltransferase 2-like" evidence="4">
    <location>
        <begin position="619"/>
        <end position="786"/>
    </location>
</feature>
<protein>
    <submittedName>
        <fullName evidence="5">Glycosyl transferase family 2</fullName>
    </submittedName>
</protein>
<reference evidence="5" key="1">
    <citation type="submission" date="2011-01" db="EMBL/GenBank/DDBJ databases">
        <title>Complete sequence of chromosome of Thermovibrio ammonificans HB-1.</title>
        <authorList>
            <consortium name="US DOE Joint Genome Institute"/>
            <person name="Lucas S."/>
            <person name="Copeland A."/>
            <person name="Lapidus A."/>
            <person name="Cheng J.-F."/>
            <person name="Goodwin L."/>
            <person name="Pitluck S."/>
            <person name="Davenport K."/>
            <person name="Detter J.C."/>
            <person name="Han C."/>
            <person name="Tapia R."/>
            <person name="Land M."/>
            <person name="Hauser L."/>
            <person name="Kyrpides N."/>
            <person name="Ivanova N."/>
            <person name="Ovchinnikova G."/>
            <person name="Vetriani C."/>
            <person name="Woyke T."/>
        </authorList>
    </citation>
    <scope>NUCLEOTIDE SEQUENCE [LARGE SCALE GENOMIC DNA]</scope>
    <source>
        <strain evidence="5">HB-1</strain>
    </source>
</reference>
<feature type="domain" description="Glycosyltransferase 2-like" evidence="4">
    <location>
        <begin position="5"/>
        <end position="119"/>
    </location>
</feature>
<keyword evidence="3 5" id="KW-0808">Transferase</keyword>
<feature type="domain" description="Glycosyltransferase 2-like" evidence="4">
    <location>
        <begin position="311"/>
        <end position="417"/>
    </location>
</feature>
<dbReference type="Gene3D" id="3.90.550.10">
    <property type="entry name" value="Spore Coat Polysaccharide Biosynthesis Protein SpsA, Chain A"/>
    <property type="match status" value="3"/>
</dbReference>
<evidence type="ECO:0000256" key="1">
    <source>
        <dbReference type="ARBA" id="ARBA00006739"/>
    </source>
</evidence>
<keyword evidence="6" id="KW-1185">Reference proteome</keyword>
<dbReference type="InterPro" id="IPR029044">
    <property type="entry name" value="Nucleotide-diphossugar_trans"/>
</dbReference>
<dbReference type="CDD" id="cd04186">
    <property type="entry name" value="GT_2_like_c"/>
    <property type="match status" value="1"/>
</dbReference>
<dbReference type="Proteomes" id="UP000006362">
    <property type="component" value="Chromosome"/>
</dbReference>
<organism evidence="5 6">
    <name type="scientific">Thermovibrio ammonificans (strain DSM 15698 / JCM 12110 / HB-1)</name>
    <dbReference type="NCBI Taxonomy" id="648996"/>
    <lineage>
        <taxon>Bacteria</taxon>
        <taxon>Pseudomonadati</taxon>
        <taxon>Aquificota</taxon>
        <taxon>Aquificia</taxon>
        <taxon>Desulfurobacteriales</taxon>
        <taxon>Desulfurobacteriaceae</taxon>
        <taxon>Thermovibrio</taxon>
    </lineage>
</organism>
<dbReference type="eggNOG" id="COG1216">
    <property type="taxonomic scope" value="Bacteria"/>
</dbReference>
<dbReference type="EMBL" id="CP002444">
    <property type="protein sequence ID" value="ADU96547.1"/>
    <property type="molecule type" value="Genomic_DNA"/>
</dbReference>
<gene>
    <name evidence="5" type="ordered locus">Theam_0575</name>
</gene>
<dbReference type="AlphaFoldDB" id="E8T5W3"/>
<name>E8T5W3_THEA1</name>
<dbReference type="InterPro" id="IPR001173">
    <property type="entry name" value="Glyco_trans_2-like"/>
</dbReference>
<evidence type="ECO:0000256" key="2">
    <source>
        <dbReference type="ARBA" id="ARBA00022676"/>
    </source>
</evidence>
<dbReference type="KEGG" id="tam:Theam_0575"/>
<dbReference type="RefSeq" id="WP_013537333.1">
    <property type="nucleotide sequence ID" value="NC_014926.1"/>
</dbReference>
<evidence type="ECO:0000259" key="4">
    <source>
        <dbReference type="Pfam" id="PF00535"/>
    </source>
</evidence>
<evidence type="ECO:0000313" key="5">
    <source>
        <dbReference type="EMBL" id="ADU96547.1"/>
    </source>
</evidence>
<dbReference type="GO" id="GO:0016757">
    <property type="term" value="F:glycosyltransferase activity"/>
    <property type="evidence" value="ECO:0007669"/>
    <property type="project" value="UniProtKB-KW"/>
</dbReference>
<evidence type="ECO:0000313" key="6">
    <source>
        <dbReference type="Proteomes" id="UP000006362"/>
    </source>
</evidence>
<sequence length="970" mass="111136">MAKVSLLIPTYNRPLFLRRALESALNQTRLPDEILIFDDNPDFDENYRAVKDLVETHKDRVFYRKNPENLGVVGNYRVLLESASGELVKFLSDDDFLHPEAIERMVEPFEKDDSVGLVACGRAAVDLEGEVVNGLPAYLPLVDREGSVDVEWAVKLTLKELSNRVGEFSAYMFRKELLDFNPFNVAGVPFHANADWVLWMGLLLRSGSKLHYIPDRLVAYTVHPQQDQSSLKTVVEGVFELANLLLNREVWSFLGYSLSREEVARGFEKLLQREIRLVPVEEVIYPLYRLYRRYIEGFSKPKPSASSNGLSVVIVTYNNEETLRPLFETLLPSLSPSDEVIVVDNASTDSTPYLLKELASEDSRVKVVLNKENRGYAPAANQGADLASKPLLLFLNPDTALPPGWRSRLERAFKDRSVGALSVLGVGVYFTQHVGKFSAVDLFTGLKEVKEAELIETLDFHVSSLFGSGLEERKFLSGFFLATPKELFEELGGFDEELILGMDDLDYCLRVRERGFKPVLLKGLAVSHNWHHSFKKSPSESNRLNELSVNRFADKLVEKYGYGRVPPPEELWSSHLDRHLFYPFVPTKEKFRFMFRYGREPVDFPSAARTLFRGPKVAVVTVCYYSSGVIGKLAESLSRQSYGNFTWILIDHSESEEELEKLKNTVSCYLPPDKFCVIPRENRGFAAGVNSGASVSLSLGAEFAWFLNPDVELPSRKTLFEMLKNFLYTGADLLTCEIRDSRNPELLQYDGLKCSFIPFKDPFRRLKRVAFLTGSAFFCRPELLKRIPMAEHYFLYFEDNRFKLDLEAAGYSLIYTPFVSIVHRGREVFPENPVQYYYFIRNEILFRFHETEEFIKNGEKGARFFLEVLGYYLSNVRDRKVLRALTLAVHDGVDRVSGRRRNLDELLRFKGRGSRRELKERFMSLRRFSKRLALKAGLEYLLTFPKDKEAFTLYLKDAHTVLREGSCGVK</sequence>
<dbReference type="OrthoDB" id="8335at2"/>
<dbReference type="SUPFAM" id="SSF53448">
    <property type="entry name" value="Nucleotide-diphospho-sugar transferases"/>
    <property type="match status" value="3"/>
</dbReference>
<dbReference type="STRING" id="648996.Theam_0575"/>
<dbReference type="PANTHER" id="PTHR43179">
    <property type="entry name" value="RHAMNOSYLTRANSFERASE WBBL"/>
    <property type="match status" value="1"/>
</dbReference>
<dbReference type="PANTHER" id="PTHR43179:SF12">
    <property type="entry name" value="GALACTOFURANOSYLTRANSFERASE GLFT2"/>
    <property type="match status" value="1"/>
</dbReference>
<evidence type="ECO:0000256" key="3">
    <source>
        <dbReference type="ARBA" id="ARBA00022679"/>
    </source>
</evidence>
<proteinExistence type="inferred from homology"/>
<dbReference type="Pfam" id="PF00535">
    <property type="entry name" value="Glycos_transf_2"/>
    <property type="match status" value="3"/>
</dbReference>
<accession>E8T5W3</accession>
<keyword evidence="2" id="KW-0328">Glycosyltransferase</keyword>